<dbReference type="Gene3D" id="6.10.110.10">
    <property type="match status" value="1"/>
</dbReference>
<evidence type="ECO:0000313" key="7">
    <source>
        <dbReference type="EMBL" id="JAP86240.1"/>
    </source>
</evidence>
<evidence type="ECO:0000256" key="6">
    <source>
        <dbReference type="SAM" id="Phobius"/>
    </source>
</evidence>
<evidence type="ECO:0000256" key="2">
    <source>
        <dbReference type="ARBA" id="ARBA00007262"/>
    </source>
</evidence>
<dbReference type="InterPro" id="IPR009311">
    <property type="entry name" value="IFI6/IFI27-like"/>
</dbReference>
<feature type="transmembrane region" description="Helical" evidence="6">
    <location>
        <begin position="98"/>
        <end position="117"/>
    </location>
</feature>
<comment type="subcellular location">
    <subcellularLocation>
        <location evidence="1">Membrane</location>
        <topology evidence="1">Multi-pass membrane protein</topology>
    </subcellularLocation>
</comment>
<dbReference type="AlphaFoldDB" id="A0A131Z658"/>
<evidence type="ECO:0000256" key="4">
    <source>
        <dbReference type="ARBA" id="ARBA00022989"/>
    </source>
</evidence>
<sequence length="122" mass="13060">MDVAVENVVNAVAEGSTAATTERDSKADQQLFALIVAVVLTLVVVCPLGFILDKLGFGKDGVKPGSLAATWQASMHGNVPKWSTFAVLQSWGVKGIPGMFRFCVGYVTFIFSFVVLVPKQPR</sequence>
<reference evidence="7" key="1">
    <citation type="journal article" date="2016" name="Ticks Tick Borne Dis.">
        <title>De novo assembly and annotation of the salivary gland transcriptome of Rhipicephalus appendiculatus male and female ticks during blood feeding.</title>
        <authorList>
            <person name="de Castro M.H."/>
            <person name="de Klerk D."/>
            <person name="Pienaar R."/>
            <person name="Latif A.A."/>
            <person name="Rees D.J."/>
            <person name="Mans B.J."/>
        </authorList>
    </citation>
    <scope>NUCLEOTIDE SEQUENCE</scope>
    <source>
        <tissue evidence="7">Salivary glands</tissue>
    </source>
</reference>
<evidence type="ECO:0000256" key="5">
    <source>
        <dbReference type="ARBA" id="ARBA00023136"/>
    </source>
</evidence>
<organism evidence="7">
    <name type="scientific">Rhipicephalus appendiculatus</name>
    <name type="common">Brown ear tick</name>
    <dbReference type="NCBI Taxonomy" id="34631"/>
    <lineage>
        <taxon>Eukaryota</taxon>
        <taxon>Metazoa</taxon>
        <taxon>Ecdysozoa</taxon>
        <taxon>Arthropoda</taxon>
        <taxon>Chelicerata</taxon>
        <taxon>Arachnida</taxon>
        <taxon>Acari</taxon>
        <taxon>Parasitiformes</taxon>
        <taxon>Ixodida</taxon>
        <taxon>Ixodoidea</taxon>
        <taxon>Ixodidae</taxon>
        <taxon>Rhipicephalinae</taxon>
        <taxon>Rhipicephalus</taxon>
        <taxon>Rhipicephalus</taxon>
    </lineage>
</organism>
<dbReference type="Pfam" id="PF06140">
    <property type="entry name" value="Ifi-6-16"/>
    <property type="match status" value="1"/>
</dbReference>
<keyword evidence="3 6" id="KW-0812">Transmembrane</keyword>
<dbReference type="GO" id="GO:0016020">
    <property type="term" value="C:membrane"/>
    <property type="evidence" value="ECO:0007669"/>
    <property type="project" value="UniProtKB-SubCell"/>
</dbReference>
<accession>A0A131Z658</accession>
<dbReference type="EMBL" id="GEDV01002317">
    <property type="protein sequence ID" value="JAP86240.1"/>
    <property type="molecule type" value="Transcribed_RNA"/>
</dbReference>
<name>A0A131Z658_RHIAP</name>
<keyword evidence="5 6" id="KW-0472">Membrane</keyword>
<comment type="similarity">
    <text evidence="2">Belongs to the IFI6/IFI27 family.</text>
</comment>
<keyword evidence="4 6" id="KW-1133">Transmembrane helix</keyword>
<evidence type="ECO:0000256" key="1">
    <source>
        <dbReference type="ARBA" id="ARBA00004141"/>
    </source>
</evidence>
<protein>
    <submittedName>
        <fullName evidence="7">Uncharacterized protein</fullName>
    </submittedName>
</protein>
<proteinExistence type="inferred from homology"/>
<dbReference type="InterPro" id="IPR038213">
    <property type="entry name" value="IFI6/IFI27-like_sf"/>
</dbReference>
<evidence type="ECO:0000256" key="3">
    <source>
        <dbReference type="ARBA" id="ARBA00022692"/>
    </source>
</evidence>
<feature type="transmembrane region" description="Helical" evidence="6">
    <location>
        <begin position="31"/>
        <end position="52"/>
    </location>
</feature>